<keyword evidence="2" id="KW-0812">Transmembrane</keyword>
<gene>
    <name evidence="4" type="ORF">ADCFC_18260</name>
</gene>
<feature type="region of interest" description="Disordered" evidence="1">
    <location>
        <begin position="24"/>
        <end position="81"/>
    </location>
</feature>
<feature type="domain" description="Peptidase C39-like" evidence="3">
    <location>
        <begin position="188"/>
        <end position="319"/>
    </location>
</feature>
<evidence type="ECO:0000256" key="1">
    <source>
        <dbReference type="SAM" id="MobiDB-lite"/>
    </source>
</evidence>
<dbReference type="RefSeq" id="WP_231699508.1">
    <property type="nucleotide sequence ID" value="NZ_AP022829.1"/>
</dbReference>
<sequence>MDTAAYRFDEGNLYEGDAPLSCAGRAGASGSSGASRVAPNPYGRDAWARPQGAGSRSARSAGSKTAQGASPQRRPSRGSARAFAASAAVPGVVRAMLGGLARTGRAARGRRIGRRRWHLWSVLSVAALSIFVLVAIFQMANLYVEGLGLTGPGIASPTADTAPAAAGADEADDPASTPRDEWRGGHLPFLYQTDPQYRDAPYAGTTVREAGCGPTSLAMVYIALTGKTDKDPAAMAAFSEAGGYVEGGLTAWRLMTDGAAELGLSSHEVPADAGRLAAELAEGHPVICSVRPGDFTDTGHFLVVAGVADNGELVIHDPNSPANSARTWDVQRVLAQCANLWAFEWV</sequence>
<reference evidence="5" key="1">
    <citation type="journal article" date="2020" name="Microbiol. Resour. Announc.">
        <title>Complete Genome Sequence of Adlercreutzia sp. Strain 8CFCBH1, a Potent Producer of Equol, Isolated from Healthy Japanese Feces.</title>
        <authorList>
            <person name="Ogata Y."/>
            <person name="Sakamoto M."/>
            <person name="Ohkuma M."/>
            <person name="Hattori M."/>
            <person name="Suda W."/>
        </authorList>
    </citation>
    <scope>NUCLEOTIDE SEQUENCE [LARGE SCALE GENOMIC DNA]</scope>
    <source>
        <strain evidence="5">8CFCBH1</strain>
    </source>
</reference>
<dbReference type="Pfam" id="PF13529">
    <property type="entry name" value="Peptidase_C39_2"/>
    <property type="match status" value="1"/>
</dbReference>
<dbReference type="KEGG" id="ahat:ADCFC_19480"/>
<proteinExistence type="predicted"/>
<protein>
    <recommendedName>
        <fullName evidence="3">Peptidase C39-like domain-containing protein</fullName>
    </recommendedName>
</protein>
<organism evidence="4 5">
    <name type="scientific">Adlercreutzia hattorii</name>
    <dbReference type="NCBI Taxonomy" id="2707299"/>
    <lineage>
        <taxon>Bacteria</taxon>
        <taxon>Bacillati</taxon>
        <taxon>Actinomycetota</taxon>
        <taxon>Coriobacteriia</taxon>
        <taxon>Eggerthellales</taxon>
        <taxon>Eggerthellaceae</taxon>
        <taxon>Adlercreutzia</taxon>
    </lineage>
</organism>
<feature type="transmembrane region" description="Helical" evidence="2">
    <location>
        <begin position="117"/>
        <end position="137"/>
    </location>
</feature>
<dbReference type="Gene3D" id="3.90.70.10">
    <property type="entry name" value="Cysteine proteinases"/>
    <property type="match status" value="1"/>
</dbReference>
<keyword evidence="2" id="KW-0472">Membrane</keyword>
<reference evidence="5" key="2">
    <citation type="submission" date="2020-03" db="EMBL/GenBank/DDBJ databases">
        <title>Complete Genome Sequence of Adlercreutzia sp. strain 8CFCBH1 Producing Equol, Isolated from Healthy Japanese Feces.</title>
        <authorList>
            <person name="Ogata Y."/>
            <person name="Sakamoto M."/>
            <person name="Ohkuma M."/>
            <person name="Hattori M."/>
            <person name="Suda W."/>
        </authorList>
    </citation>
    <scope>NUCLEOTIDE SEQUENCE [LARGE SCALE GENOMIC DNA]</scope>
    <source>
        <strain evidence="5">8CFCBH1</strain>
    </source>
</reference>
<dbReference type="Proteomes" id="UP000501727">
    <property type="component" value="Chromosome"/>
</dbReference>
<feature type="compositionally biased region" description="Low complexity" evidence="1">
    <location>
        <begin position="52"/>
        <end position="63"/>
    </location>
</feature>
<evidence type="ECO:0000256" key="2">
    <source>
        <dbReference type="SAM" id="Phobius"/>
    </source>
</evidence>
<feature type="region of interest" description="Disordered" evidence="1">
    <location>
        <begin position="159"/>
        <end position="185"/>
    </location>
</feature>
<feature type="compositionally biased region" description="Low complexity" evidence="1">
    <location>
        <begin position="24"/>
        <end position="36"/>
    </location>
</feature>
<accession>A0A6F8SM68</accession>
<evidence type="ECO:0000313" key="5">
    <source>
        <dbReference type="Proteomes" id="UP000501727"/>
    </source>
</evidence>
<evidence type="ECO:0000313" key="4">
    <source>
        <dbReference type="EMBL" id="BCA89329.1"/>
    </source>
</evidence>
<feature type="compositionally biased region" description="Low complexity" evidence="1">
    <location>
        <begin position="159"/>
        <end position="168"/>
    </location>
</feature>
<keyword evidence="2" id="KW-1133">Transmembrane helix</keyword>
<dbReference type="AlphaFoldDB" id="A0A6F8SM68"/>
<dbReference type="EMBL" id="AP022829">
    <property type="protein sequence ID" value="BCA89329.1"/>
    <property type="molecule type" value="Genomic_DNA"/>
</dbReference>
<evidence type="ECO:0000259" key="3">
    <source>
        <dbReference type="Pfam" id="PF13529"/>
    </source>
</evidence>
<name>A0A6F8SM68_9ACTN</name>
<dbReference type="InterPro" id="IPR039564">
    <property type="entry name" value="Peptidase_C39-like"/>
</dbReference>
<keyword evidence="5" id="KW-1185">Reference proteome</keyword>